<dbReference type="EMBL" id="GG671811">
    <property type="protein sequence ID" value="EER18185.1"/>
    <property type="molecule type" value="Genomic_DNA"/>
</dbReference>
<evidence type="ECO:0000313" key="3">
    <source>
        <dbReference type="EMBL" id="EER18185.1"/>
    </source>
</evidence>
<feature type="compositionally biased region" description="Basic and acidic residues" evidence="2">
    <location>
        <begin position="1558"/>
        <end position="1570"/>
    </location>
</feature>
<proteinExistence type="predicted"/>
<feature type="region of interest" description="Disordered" evidence="2">
    <location>
        <begin position="1374"/>
        <end position="1441"/>
    </location>
</feature>
<keyword evidence="1" id="KW-0175">Coiled coil</keyword>
<sequence length="1600" mass="177686">MADNPNNPPPAEEPHTPIRSFNLMQVREDSQVQEDIEAASTAVGQEGAELRDEDEELDRVDESEKPRFIFSVDAFARKAWLEKWKISVGHLQRVDSVDQCKALPDCTGIVGHLKDIVDPTAEASKSAVLNRAVSMKLHKSGGCSGIWDIDFDLLLKATSVQTNNACNDFPLDLVSGLHISKLILSMIEAWEQLRETDHGLSREEVCDIEKAIKLVSSSYPARLRNGSRFDAPKSLRGLKPKDAFDLVLLAQSMASGSREANVIPKTAAQTLNGFVEIFDKLPREQRNVTSLLETFKRLTGNFGVDKTNIQYLKAILDPSKGHVSRRALDEILVHESRLKLFEKKSNLLSTSFSWPVLGVIFRHNWFRSLNSKEFDLNQKGVGMITYVNSFFEPGNPAGMDGHRMIGEESLLRDDDGRPYDHDSLREEMLSVLVEAIAKSSSTRSSRQQKMVNRRDVLQMKFTVVVWYIFKAHPSYYEAVEKIPSASAISLHRSYFSRASAVDVVFSTFAPSFAEGLQCDACNSPTFEGLNPSEVMMAPKTVMRAIATLKDEEQRKKEKLQEEEEDAQRKIKMAKIEEAERQRQAADKELEKMRLEQTNLNLSRFALIQKQAVRLATEALRESQKKCMAYKSQVESDLTDASNEMLDTKVLILDYTGSNATHNEGPTASTNVSLQASSASTPMTLLSGGWVQKAAPFMRAVLQGRPPDVIYIDLVDDRFGNGPEHARCTIPCRDRNESEMVEYFVREVLEQTGAANPQKTTILLRVQMSEQGGGLQMSSGINILGSFASKKVRENEIPVVSSNSEVVVGSAPPSPTPSSDADDAGNAVGLDSASEEDDEVSLGKRVVYRRRPYWNIGSVELSLKEQYETACREREAKHKRKSRASTGSRRSSVPSSRVIKLPGLMQETIFVIERTVKPPEGTRKPIESSIRRAFRERYYRADEQKAVIVAEKVDALSKRTSDLSVETLTDLFTTAGLQKDGTAIIMAPGSCNCNSILSAIGCIGARVVLPMKLSSLADYPQLHDKLFASIRQGIRDRNFTPCQKMPIRPVSEALSYVLGAKRQQIRLCEDREMTAEEEANFECNVLDVSRIIAPINYVTEYHFPVWREDPLEAVNTKLRNITTDDSVRTGTIDMFRQNVECGKRGQGTWLQCRGTFEVGQEIFRFDGITHCCTRTSSVVELIAAKCGLQIAEVCNPLPVAIEPTASERPSGEPRRVTSFKTREGFPPDSWNIVEVKFFMPTKSSEPDWVRATESLGGLQDTGKTTANDKSHESSPGGSSEDISTPGTPMKRERVDEFECGQLFLAGTSEDFEGHLLFKTKTDYSFAGHMTRAFSESPVRIEVDLNRSSYIRVVANMKLYKGDLIWVCRTLRPSCGRDASDSDTSAVSTPAYPTRRKNSVKRKISDRSAATSRSSDRKRKTVEGRDGKSSVVKNKANRKLNLSNVEVKAARRSVGEGNRTKVTPLKASLDVTKMGPVVDMNLSAKKRARASSKKAVDHPPAAAKPETKVGDGISKKGKNVNPLGHYTTSKEGEVIGRGELTVDDGGASTSIPSRKQKRPRSAEDDHIPRELEGFMVGDDEVEEVDLDEDESDGDYSTSESDD</sequence>
<evidence type="ECO:0000256" key="1">
    <source>
        <dbReference type="SAM" id="Coils"/>
    </source>
</evidence>
<feature type="compositionally biased region" description="Acidic residues" evidence="2">
    <location>
        <begin position="1575"/>
        <end position="1600"/>
    </location>
</feature>
<feature type="region of interest" description="Disordered" evidence="2">
    <location>
        <begin position="1256"/>
        <end position="1288"/>
    </location>
</feature>
<evidence type="ECO:0000313" key="4">
    <source>
        <dbReference type="Proteomes" id="UP000007800"/>
    </source>
</evidence>
<dbReference type="GeneID" id="9048763"/>
<feature type="compositionally biased region" description="Polar residues" evidence="2">
    <location>
        <begin position="1272"/>
        <end position="1285"/>
    </location>
</feature>
<feature type="compositionally biased region" description="Basic residues" evidence="2">
    <location>
        <begin position="1392"/>
        <end position="1402"/>
    </location>
</feature>
<dbReference type="OrthoDB" id="10394132at2759"/>
<protein>
    <submittedName>
        <fullName evidence="3">Uncharacterized protein</fullName>
    </submittedName>
</protein>
<feature type="region of interest" description="Disordered" evidence="2">
    <location>
        <begin position="873"/>
        <end position="895"/>
    </location>
</feature>
<name>C5KAK9_PERM5</name>
<dbReference type="InParanoid" id="C5KAK9"/>
<feature type="region of interest" description="Disordered" evidence="2">
    <location>
        <begin position="802"/>
        <end position="835"/>
    </location>
</feature>
<feature type="region of interest" description="Disordered" evidence="2">
    <location>
        <begin position="1483"/>
        <end position="1600"/>
    </location>
</feature>
<dbReference type="RefSeq" id="XP_002786389.1">
    <property type="nucleotide sequence ID" value="XM_002786343.1"/>
</dbReference>
<evidence type="ECO:0000256" key="2">
    <source>
        <dbReference type="SAM" id="MobiDB-lite"/>
    </source>
</evidence>
<feature type="compositionally biased region" description="Basic and acidic residues" evidence="2">
    <location>
        <begin position="1208"/>
        <end position="1221"/>
    </location>
</feature>
<keyword evidence="4" id="KW-1185">Reference proteome</keyword>
<accession>C5KAK9</accession>
<dbReference type="OMA" id="HARCTIP"/>
<feature type="region of interest" description="Disordered" evidence="2">
    <location>
        <begin position="1201"/>
        <end position="1221"/>
    </location>
</feature>
<feature type="coiled-coil region" evidence="1">
    <location>
        <begin position="541"/>
        <end position="595"/>
    </location>
</feature>
<reference evidence="3 4" key="1">
    <citation type="submission" date="2008-07" db="EMBL/GenBank/DDBJ databases">
        <authorList>
            <person name="El-Sayed N."/>
            <person name="Caler E."/>
            <person name="Inman J."/>
            <person name="Amedeo P."/>
            <person name="Hass B."/>
            <person name="Wortman J."/>
        </authorList>
    </citation>
    <scope>NUCLEOTIDE SEQUENCE [LARGE SCALE GENOMIC DNA]</scope>
    <source>
        <strain evidence="4">ATCC 50983 / TXsc</strain>
    </source>
</reference>
<organism evidence="4">
    <name type="scientific">Perkinsus marinus (strain ATCC 50983 / TXsc)</name>
    <dbReference type="NCBI Taxonomy" id="423536"/>
    <lineage>
        <taxon>Eukaryota</taxon>
        <taxon>Sar</taxon>
        <taxon>Alveolata</taxon>
        <taxon>Perkinsozoa</taxon>
        <taxon>Perkinsea</taxon>
        <taxon>Perkinsida</taxon>
        <taxon>Perkinsidae</taxon>
        <taxon>Perkinsus</taxon>
    </lineage>
</organism>
<gene>
    <name evidence="3" type="ORF">Pmar_PMAR005090</name>
</gene>
<dbReference type="Proteomes" id="UP000007800">
    <property type="component" value="Unassembled WGS sequence"/>
</dbReference>